<gene>
    <name evidence="1" type="ORF">EVA_22052</name>
</gene>
<dbReference type="EMBL" id="AMCI01009224">
    <property type="protein sequence ID" value="EJW89845.1"/>
    <property type="molecule type" value="Genomic_DNA"/>
</dbReference>
<dbReference type="AlphaFoldDB" id="J9BQI4"/>
<proteinExistence type="predicted"/>
<comment type="caution">
    <text evidence="1">The sequence shown here is derived from an EMBL/GenBank/DDBJ whole genome shotgun (WGS) entry which is preliminary data.</text>
</comment>
<accession>J9BQI4</accession>
<reference evidence="1" key="1">
    <citation type="journal article" date="2012" name="PLoS ONE">
        <title>Gene sets for utilization of primary and secondary nutrition supplies in the distal gut of endangered iberian lynx.</title>
        <authorList>
            <person name="Alcaide M."/>
            <person name="Messina E."/>
            <person name="Richter M."/>
            <person name="Bargiela R."/>
            <person name="Peplies J."/>
            <person name="Huws S.A."/>
            <person name="Newbold C.J."/>
            <person name="Golyshin P.N."/>
            <person name="Simon M.A."/>
            <person name="Lopez G."/>
            <person name="Yakimov M.M."/>
            <person name="Ferrer M."/>
        </authorList>
    </citation>
    <scope>NUCLEOTIDE SEQUENCE</scope>
</reference>
<sequence>MLVNQSCGVKGETSIQIRQRQTVYCLSIELYKPSTDIAYKKINRLLKSGKDILKSGKDKTIGLALVKHRFSLRKAVLFIP</sequence>
<name>J9BQI4_9ZZZZ</name>
<evidence type="ECO:0000313" key="1">
    <source>
        <dbReference type="EMBL" id="EJW89845.1"/>
    </source>
</evidence>
<organism evidence="1">
    <name type="scientific">gut metagenome</name>
    <dbReference type="NCBI Taxonomy" id="749906"/>
    <lineage>
        <taxon>unclassified sequences</taxon>
        <taxon>metagenomes</taxon>
        <taxon>organismal metagenomes</taxon>
    </lineage>
</organism>
<protein>
    <submittedName>
        <fullName evidence="1">Uncharacterized protein</fullName>
    </submittedName>
</protein>